<gene>
    <name evidence="1" type="ORF">LNKW23_36770</name>
</gene>
<evidence type="ECO:0000313" key="2">
    <source>
        <dbReference type="Proteomes" id="UP001239909"/>
    </source>
</evidence>
<accession>A0ABQ6LPJ3</accession>
<reference evidence="1 2" key="1">
    <citation type="submission" date="2023-04" db="EMBL/GenBank/DDBJ databases">
        <title>Marinoamorphus aggregata gen. nov., sp. Nov., isolate from tissue of brittle star Ophioplocus japonicus.</title>
        <authorList>
            <person name="Kawano K."/>
            <person name="Sawayama S."/>
            <person name="Nakagawa S."/>
        </authorList>
    </citation>
    <scope>NUCLEOTIDE SEQUENCE [LARGE SCALE GENOMIC DNA]</scope>
    <source>
        <strain evidence="1 2">NKW23</strain>
    </source>
</reference>
<organism evidence="1 2">
    <name type="scientific">Paralimibaculum aggregatum</name>
    <dbReference type="NCBI Taxonomy" id="3036245"/>
    <lineage>
        <taxon>Bacteria</taxon>
        <taxon>Pseudomonadati</taxon>
        <taxon>Pseudomonadota</taxon>
        <taxon>Alphaproteobacteria</taxon>
        <taxon>Rhodobacterales</taxon>
        <taxon>Paracoccaceae</taxon>
        <taxon>Paralimibaculum</taxon>
    </lineage>
</organism>
<protein>
    <submittedName>
        <fullName evidence="1">Uncharacterized protein</fullName>
    </submittedName>
</protein>
<dbReference type="Gene3D" id="1.10.150.20">
    <property type="entry name" value="5' to 3' exonuclease, C-terminal subdomain"/>
    <property type="match status" value="1"/>
</dbReference>
<proteinExistence type="predicted"/>
<name>A0ABQ6LPJ3_9RHOB</name>
<evidence type="ECO:0000313" key="1">
    <source>
        <dbReference type="EMBL" id="GMG84461.1"/>
    </source>
</evidence>
<comment type="caution">
    <text evidence="1">The sequence shown here is derived from an EMBL/GenBank/DDBJ whole genome shotgun (WGS) entry which is preliminary data.</text>
</comment>
<keyword evidence="2" id="KW-1185">Reference proteome</keyword>
<dbReference type="EMBL" id="BSYI01000036">
    <property type="protein sequence ID" value="GMG84461.1"/>
    <property type="molecule type" value="Genomic_DNA"/>
</dbReference>
<sequence length="260" mass="27335">MSMIKTDPMAPWAGPASEAFKLWISFFPTAPLFGVEWRFAGSFPAFGTQAFDMKPGQADAPKAAEAAKAAAATMVKAAEESVEQAAAFTEAAVEAGAAVTDAALETVETAAEVAETTIETTLGAATEMAEIVEFAPIEAAPEAAPEPAPVEETVETVVEAAAEAVEDTAEAVEEPAEIPSAAIRPETLYDAAPAVVDDLKQLKGVGPSLESKLNAMGIYRFEQIAGFSEENLIWVDDQLTSFKGRCFRDDWVGQARSLIG</sequence>
<dbReference type="Proteomes" id="UP001239909">
    <property type="component" value="Unassembled WGS sequence"/>
</dbReference>